<evidence type="ECO:0000313" key="1">
    <source>
        <dbReference type="EMBL" id="CAK5090730.1"/>
    </source>
</evidence>
<name>A0ACB1AL59_MELEN</name>
<comment type="caution">
    <text evidence="1">The sequence shown here is derived from an EMBL/GenBank/DDBJ whole genome shotgun (WGS) entry which is preliminary data.</text>
</comment>
<evidence type="ECO:0000313" key="2">
    <source>
        <dbReference type="Proteomes" id="UP001497535"/>
    </source>
</evidence>
<keyword evidence="2" id="KW-1185">Reference proteome</keyword>
<organism evidence="1 2">
    <name type="scientific">Meloidogyne enterolobii</name>
    <name type="common">Root-knot nematode worm</name>
    <name type="synonym">Meloidogyne mayaguensis</name>
    <dbReference type="NCBI Taxonomy" id="390850"/>
    <lineage>
        <taxon>Eukaryota</taxon>
        <taxon>Metazoa</taxon>
        <taxon>Ecdysozoa</taxon>
        <taxon>Nematoda</taxon>
        <taxon>Chromadorea</taxon>
        <taxon>Rhabditida</taxon>
        <taxon>Tylenchina</taxon>
        <taxon>Tylenchomorpha</taxon>
        <taxon>Tylenchoidea</taxon>
        <taxon>Meloidogynidae</taxon>
        <taxon>Meloidogyninae</taxon>
        <taxon>Meloidogyne</taxon>
    </lineage>
</organism>
<reference evidence="1" key="1">
    <citation type="submission" date="2023-11" db="EMBL/GenBank/DDBJ databases">
        <authorList>
            <person name="Poullet M."/>
        </authorList>
    </citation>
    <scope>NUCLEOTIDE SEQUENCE</scope>
    <source>
        <strain evidence="1">E1834</strain>
    </source>
</reference>
<proteinExistence type="predicted"/>
<gene>
    <name evidence="1" type="ORF">MENTE1834_LOCUS38531</name>
</gene>
<protein>
    <submittedName>
        <fullName evidence="1">Uncharacterized protein</fullName>
    </submittedName>
</protein>
<dbReference type="Proteomes" id="UP001497535">
    <property type="component" value="Unassembled WGS sequence"/>
</dbReference>
<accession>A0ACB1AL59</accession>
<dbReference type="EMBL" id="CAVMJV010000083">
    <property type="protein sequence ID" value="CAK5090730.1"/>
    <property type="molecule type" value="Genomic_DNA"/>
</dbReference>
<sequence length="53" mass="6289">MIKKYKKSNGTENLMELLKIALKKVRRRVLEKAEEVVKILDDVKRDLLDDYVV</sequence>